<feature type="region of interest" description="Disordered" evidence="1">
    <location>
        <begin position="17"/>
        <end position="171"/>
    </location>
</feature>
<feature type="compositionally biased region" description="Low complexity" evidence="1">
    <location>
        <begin position="29"/>
        <end position="41"/>
    </location>
</feature>
<feature type="compositionally biased region" description="Pro residues" evidence="1">
    <location>
        <begin position="77"/>
        <end position="86"/>
    </location>
</feature>
<gene>
    <name evidence="2" type="ORF">Pcinc_044446</name>
</gene>
<reference evidence="2" key="1">
    <citation type="submission" date="2023-10" db="EMBL/GenBank/DDBJ databases">
        <title>Genome assemblies of two species of porcelain crab, Petrolisthes cinctipes and Petrolisthes manimaculis (Anomura: Porcellanidae).</title>
        <authorList>
            <person name="Angst P."/>
        </authorList>
    </citation>
    <scope>NUCLEOTIDE SEQUENCE</scope>
    <source>
        <strain evidence="2">PB745_01</strain>
        <tissue evidence="2">Gill</tissue>
    </source>
</reference>
<feature type="compositionally biased region" description="Pro residues" evidence="1">
    <location>
        <begin position="95"/>
        <end position="120"/>
    </location>
</feature>
<evidence type="ECO:0000313" key="3">
    <source>
        <dbReference type="Proteomes" id="UP001286313"/>
    </source>
</evidence>
<feature type="compositionally biased region" description="Pro residues" evidence="1">
    <location>
        <begin position="143"/>
        <end position="154"/>
    </location>
</feature>
<comment type="caution">
    <text evidence="2">The sequence shown here is derived from an EMBL/GenBank/DDBJ whole genome shotgun (WGS) entry which is preliminary data.</text>
</comment>
<name>A0AAE1BDW6_PETCI</name>
<feature type="compositionally biased region" description="Low complexity" evidence="1">
    <location>
        <begin position="133"/>
        <end position="142"/>
    </location>
</feature>
<dbReference type="Proteomes" id="UP001286313">
    <property type="component" value="Unassembled WGS sequence"/>
</dbReference>
<evidence type="ECO:0000256" key="1">
    <source>
        <dbReference type="SAM" id="MobiDB-lite"/>
    </source>
</evidence>
<protein>
    <submittedName>
        <fullName evidence="2">Uncharacterized protein</fullName>
    </submittedName>
</protein>
<accession>A0AAE1BDW6</accession>
<sequence>MFNSPSTIAAYNKHFTSLPTTTRPHHTLSVSSQPPTSSPFPQLALSPPQHHLPFPAPFPDPTTPSHNTTITHFLPHSPTPQSPPLLSPHSNPFPQHLPFPHTPTPTPPPPPHSCPIPRPHNTPTSPFIPHTPTPSHNTSPFLPHSPPPPPPPLLSPHSNPDHHHHHHHHQQPALCPINFILAKHKKSARVCGSPKTTTALIEMKPRPTSCNITVVTEGCVEG</sequence>
<organism evidence="2 3">
    <name type="scientific">Petrolisthes cinctipes</name>
    <name type="common">Flat porcelain crab</name>
    <dbReference type="NCBI Taxonomy" id="88211"/>
    <lineage>
        <taxon>Eukaryota</taxon>
        <taxon>Metazoa</taxon>
        <taxon>Ecdysozoa</taxon>
        <taxon>Arthropoda</taxon>
        <taxon>Crustacea</taxon>
        <taxon>Multicrustacea</taxon>
        <taxon>Malacostraca</taxon>
        <taxon>Eumalacostraca</taxon>
        <taxon>Eucarida</taxon>
        <taxon>Decapoda</taxon>
        <taxon>Pleocyemata</taxon>
        <taxon>Anomura</taxon>
        <taxon>Galatheoidea</taxon>
        <taxon>Porcellanidae</taxon>
        <taxon>Petrolisthes</taxon>
    </lineage>
</organism>
<proteinExistence type="predicted"/>
<dbReference type="AlphaFoldDB" id="A0AAE1BDW6"/>
<dbReference type="EMBL" id="JAWQEG010009362">
    <property type="protein sequence ID" value="KAK3848781.1"/>
    <property type="molecule type" value="Genomic_DNA"/>
</dbReference>
<evidence type="ECO:0000313" key="2">
    <source>
        <dbReference type="EMBL" id="KAK3848781.1"/>
    </source>
</evidence>
<keyword evidence="3" id="KW-1185">Reference proteome</keyword>